<accession>A0A8J2W1A2</accession>
<evidence type="ECO:0000256" key="1">
    <source>
        <dbReference type="SAM" id="MobiDB-lite"/>
    </source>
</evidence>
<dbReference type="EMBL" id="CAKASE010000049">
    <property type="protein sequence ID" value="CAG9563574.1"/>
    <property type="molecule type" value="Genomic_DNA"/>
</dbReference>
<comment type="caution">
    <text evidence="2">The sequence shown here is derived from an EMBL/GenBank/DDBJ whole genome shotgun (WGS) entry which is preliminary data.</text>
</comment>
<dbReference type="Proteomes" id="UP000789524">
    <property type="component" value="Unassembled WGS sequence"/>
</dbReference>
<keyword evidence="3" id="KW-1185">Reference proteome</keyword>
<dbReference type="AlphaFoldDB" id="A0A8J2W1A2"/>
<protein>
    <submittedName>
        <fullName evidence="2">(African queen) hypothetical protein</fullName>
    </submittedName>
</protein>
<proteinExistence type="predicted"/>
<evidence type="ECO:0000313" key="3">
    <source>
        <dbReference type="Proteomes" id="UP000789524"/>
    </source>
</evidence>
<name>A0A8J2W1A2_9NEOP</name>
<organism evidence="2 3">
    <name type="scientific">Danaus chrysippus</name>
    <name type="common">African queen</name>
    <dbReference type="NCBI Taxonomy" id="151541"/>
    <lineage>
        <taxon>Eukaryota</taxon>
        <taxon>Metazoa</taxon>
        <taxon>Ecdysozoa</taxon>
        <taxon>Arthropoda</taxon>
        <taxon>Hexapoda</taxon>
        <taxon>Insecta</taxon>
        <taxon>Pterygota</taxon>
        <taxon>Neoptera</taxon>
        <taxon>Endopterygota</taxon>
        <taxon>Lepidoptera</taxon>
        <taxon>Glossata</taxon>
        <taxon>Ditrysia</taxon>
        <taxon>Papilionoidea</taxon>
        <taxon>Nymphalidae</taxon>
        <taxon>Danainae</taxon>
        <taxon>Danaini</taxon>
        <taxon>Danaina</taxon>
        <taxon>Danaus</taxon>
        <taxon>Anosia</taxon>
    </lineage>
</organism>
<feature type="compositionally biased region" description="Basic and acidic residues" evidence="1">
    <location>
        <begin position="15"/>
        <end position="27"/>
    </location>
</feature>
<feature type="region of interest" description="Disordered" evidence="1">
    <location>
        <begin position="1"/>
        <end position="37"/>
    </location>
</feature>
<reference evidence="2" key="1">
    <citation type="submission" date="2021-09" db="EMBL/GenBank/DDBJ databases">
        <authorList>
            <person name="Martin H S."/>
        </authorList>
    </citation>
    <scope>NUCLEOTIDE SEQUENCE</scope>
</reference>
<evidence type="ECO:0000313" key="2">
    <source>
        <dbReference type="EMBL" id="CAG9563574.1"/>
    </source>
</evidence>
<sequence length="88" mass="9532">MQEAPTPTMGLQSSEARDGGLRGRDRGPAGPGEASHHASLHVEFIKYPQYMHKVYIQPVSGSGQLMDSSVTWFIFGAALENEAQRSDG</sequence>
<gene>
    <name evidence="2" type="ORF">DCHRY22_LOCUS4688</name>
</gene>